<reference evidence="2" key="1">
    <citation type="submission" date="2021-06" db="EMBL/GenBank/DDBJ databases">
        <authorList>
            <person name="Hodson N. C."/>
            <person name="Mongue J. A."/>
            <person name="Jaron S. K."/>
        </authorList>
    </citation>
    <scope>NUCLEOTIDE SEQUENCE</scope>
</reference>
<sequence>MILNKSPDRSVGDVFEGMDSHYGSFSPKKKMLFSSLSKLITHFGVWSVCVCVFESINWITCDDDSGFLDLCIFALVIGLGSSRIIRKGRNSSDLRRNPATGVFEIEVFFGILGVDCIHSQKLESGAIRRSKRRTDYFSNSQPTTQFLSADKTNYPFPDRLSYEPANWIWTFVWINIHKLCWDIYTGSCPGCINRETWQGQ</sequence>
<keyword evidence="1" id="KW-1133">Transmembrane helix</keyword>
<name>A0A8J2KUN8_9HEXA</name>
<evidence type="ECO:0000313" key="3">
    <source>
        <dbReference type="Proteomes" id="UP000708208"/>
    </source>
</evidence>
<keyword evidence="1" id="KW-0472">Membrane</keyword>
<organism evidence="2 3">
    <name type="scientific">Allacma fusca</name>
    <dbReference type="NCBI Taxonomy" id="39272"/>
    <lineage>
        <taxon>Eukaryota</taxon>
        <taxon>Metazoa</taxon>
        <taxon>Ecdysozoa</taxon>
        <taxon>Arthropoda</taxon>
        <taxon>Hexapoda</taxon>
        <taxon>Collembola</taxon>
        <taxon>Symphypleona</taxon>
        <taxon>Sminthuridae</taxon>
        <taxon>Allacma</taxon>
    </lineage>
</organism>
<protein>
    <submittedName>
        <fullName evidence="2">Uncharacterized protein</fullName>
    </submittedName>
</protein>
<evidence type="ECO:0000313" key="2">
    <source>
        <dbReference type="EMBL" id="CAG7732670.1"/>
    </source>
</evidence>
<dbReference type="Proteomes" id="UP000708208">
    <property type="component" value="Unassembled WGS sequence"/>
</dbReference>
<feature type="transmembrane region" description="Helical" evidence="1">
    <location>
        <begin position="66"/>
        <end position="85"/>
    </location>
</feature>
<keyword evidence="3" id="KW-1185">Reference proteome</keyword>
<proteinExistence type="predicted"/>
<gene>
    <name evidence="2" type="ORF">AFUS01_LOCUS21168</name>
</gene>
<dbReference type="AlphaFoldDB" id="A0A8J2KUN8"/>
<feature type="transmembrane region" description="Helical" evidence="1">
    <location>
        <begin position="39"/>
        <end position="60"/>
    </location>
</feature>
<comment type="caution">
    <text evidence="2">The sequence shown here is derived from an EMBL/GenBank/DDBJ whole genome shotgun (WGS) entry which is preliminary data.</text>
</comment>
<keyword evidence="1" id="KW-0812">Transmembrane</keyword>
<accession>A0A8J2KUN8</accession>
<dbReference type="EMBL" id="CAJVCH010235633">
    <property type="protein sequence ID" value="CAG7732670.1"/>
    <property type="molecule type" value="Genomic_DNA"/>
</dbReference>
<evidence type="ECO:0000256" key="1">
    <source>
        <dbReference type="SAM" id="Phobius"/>
    </source>
</evidence>